<evidence type="ECO:0000313" key="2">
    <source>
        <dbReference type="EMBL" id="EAU43369.1"/>
    </source>
</evidence>
<keyword evidence="3" id="KW-1185">Reference proteome</keyword>
<feature type="signal peptide" evidence="1">
    <location>
        <begin position="1"/>
        <end position="18"/>
    </location>
</feature>
<comment type="caution">
    <text evidence="2">The sequence shown here is derived from an EMBL/GenBank/DDBJ whole genome shotgun (WGS) entry which is preliminary data.</text>
</comment>
<organism evidence="2 3">
    <name type="scientific">Fulvimarina pelagi HTCC2506</name>
    <dbReference type="NCBI Taxonomy" id="314231"/>
    <lineage>
        <taxon>Bacteria</taxon>
        <taxon>Pseudomonadati</taxon>
        <taxon>Pseudomonadota</taxon>
        <taxon>Alphaproteobacteria</taxon>
        <taxon>Hyphomicrobiales</taxon>
        <taxon>Aurantimonadaceae</taxon>
        <taxon>Fulvimarina</taxon>
    </lineage>
</organism>
<sequence>MMSRAIFLLSICSLAGLAAPSVLESYLVDRHTGPERLDPSSPVLEAIARPAPSRAPNTGFGRNVVLDADQSGHFRTDARLNGMRNTVLIDTGATKVAIDEKTARQIGIYPKPEAWTIPVQTANGMAHAATARIDRIEIGNIVVRDVDALVLQEGTLGVTLLGMSFLSELDRYSVRDGRLTMER</sequence>
<evidence type="ECO:0000313" key="3">
    <source>
        <dbReference type="Proteomes" id="UP000004310"/>
    </source>
</evidence>
<name>Q0G4P5_9HYPH</name>
<gene>
    <name evidence="2" type="ORF">FP2506_11006</name>
</gene>
<dbReference type="STRING" id="217511.GCA_001463845_00950"/>
<proteinExistence type="predicted"/>
<accession>Q0G4P5</accession>
<dbReference type="EMBL" id="AATP01000001">
    <property type="protein sequence ID" value="EAU43369.1"/>
    <property type="molecule type" value="Genomic_DNA"/>
</dbReference>
<evidence type="ECO:0000256" key="1">
    <source>
        <dbReference type="SAM" id="SignalP"/>
    </source>
</evidence>
<dbReference type="AlphaFoldDB" id="Q0G4P5"/>
<keyword evidence="1" id="KW-0732">Signal</keyword>
<dbReference type="InterPro" id="IPR034122">
    <property type="entry name" value="Retropepsin-like_bacterial"/>
</dbReference>
<dbReference type="RefSeq" id="WP_007067343.1">
    <property type="nucleotide sequence ID" value="NZ_DS022272.1"/>
</dbReference>
<dbReference type="eggNOG" id="COG3577">
    <property type="taxonomic scope" value="Bacteria"/>
</dbReference>
<reference evidence="2 3" key="1">
    <citation type="journal article" date="2010" name="J. Bacteriol.">
        <title>Genome sequence of Fulvimarina pelagi HTCC2506T, a Mn(II)-oxidizing alphaproteobacterium possessing an aerobic anoxygenic photosynthetic gene cluster and Xanthorhodopsin.</title>
        <authorList>
            <person name="Kang I."/>
            <person name="Oh H.M."/>
            <person name="Lim S.I."/>
            <person name="Ferriera S."/>
            <person name="Giovannoni S.J."/>
            <person name="Cho J.C."/>
        </authorList>
    </citation>
    <scope>NUCLEOTIDE SEQUENCE [LARGE SCALE GENOMIC DNA]</scope>
    <source>
        <strain evidence="2 3">HTCC2506</strain>
    </source>
</reference>
<dbReference type="Gene3D" id="2.40.70.10">
    <property type="entry name" value="Acid Proteases"/>
    <property type="match status" value="1"/>
</dbReference>
<dbReference type="NCBIfam" id="TIGR02281">
    <property type="entry name" value="clan_AA_DTGA"/>
    <property type="match status" value="1"/>
</dbReference>
<dbReference type="SUPFAM" id="SSF50630">
    <property type="entry name" value="Acid proteases"/>
    <property type="match status" value="1"/>
</dbReference>
<dbReference type="Proteomes" id="UP000004310">
    <property type="component" value="Unassembled WGS sequence"/>
</dbReference>
<dbReference type="Pfam" id="PF13975">
    <property type="entry name" value="gag-asp_proteas"/>
    <property type="match status" value="1"/>
</dbReference>
<dbReference type="HOGENOM" id="CLU_099411_3_0_5"/>
<evidence type="ECO:0008006" key="4">
    <source>
        <dbReference type="Google" id="ProtNLM"/>
    </source>
</evidence>
<feature type="chain" id="PRO_5004172214" description="TIGR02281 family clan AA aspartic protease" evidence="1">
    <location>
        <begin position="19"/>
        <end position="183"/>
    </location>
</feature>
<dbReference type="InterPro" id="IPR021109">
    <property type="entry name" value="Peptidase_aspartic_dom_sf"/>
</dbReference>
<protein>
    <recommendedName>
        <fullName evidence="4">TIGR02281 family clan AA aspartic protease</fullName>
    </recommendedName>
</protein>
<dbReference type="InterPro" id="IPR011969">
    <property type="entry name" value="Clan_AA_Asp_peptidase_C"/>
</dbReference>
<dbReference type="CDD" id="cd05483">
    <property type="entry name" value="retropepsin_like_bacteria"/>
    <property type="match status" value="1"/>
</dbReference>